<dbReference type="RefSeq" id="WP_218859195.1">
    <property type="nucleotide sequence ID" value="NZ_JACBZT010000001.1"/>
</dbReference>
<gene>
    <name evidence="7" type="ORF">GGQ55_001404</name>
</gene>
<keyword evidence="2 5" id="KW-0813">Transport</keyword>
<evidence type="ECO:0000256" key="3">
    <source>
        <dbReference type="ARBA" id="ARBA00022723"/>
    </source>
</evidence>
<dbReference type="InterPro" id="IPR006127">
    <property type="entry name" value="ZnuA-like"/>
</dbReference>
<evidence type="ECO:0000256" key="5">
    <source>
        <dbReference type="RuleBase" id="RU003512"/>
    </source>
</evidence>
<evidence type="ECO:0000256" key="2">
    <source>
        <dbReference type="ARBA" id="ARBA00022448"/>
    </source>
</evidence>
<proteinExistence type="inferred from homology"/>
<dbReference type="InterPro" id="IPR050492">
    <property type="entry name" value="Bact_metal-bind_prot9"/>
</dbReference>
<dbReference type="EMBL" id="JACBZT010000001">
    <property type="protein sequence ID" value="NYJ05126.1"/>
    <property type="molecule type" value="Genomic_DNA"/>
</dbReference>
<evidence type="ECO:0000256" key="1">
    <source>
        <dbReference type="ARBA" id="ARBA00004196"/>
    </source>
</evidence>
<accession>A0A853CDG9</accession>
<dbReference type="AlphaFoldDB" id="A0A853CDG9"/>
<keyword evidence="4 6" id="KW-0732">Signal</keyword>
<dbReference type="Gene3D" id="3.40.50.1980">
    <property type="entry name" value="Nitrogenase molybdenum iron protein domain"/>
    <property type="match status" value="2"/>
</dbReference>
<evidence type="ECO:0000313" key="7">
    <source>
        <dbReference type="EMBL" id="NYJ05126.1"/>
    </source>
</evidence>
<reference evidence="7 8" key="1">
    <citation type="submission" date="2020-07" db="EMBL/GenBank/DDBJ databases">
        <title>Sequencing the genomes of 1000 actinobacteria strains.</title>
        <authorList>
            <person name="Klenk H.-P."/>
        </authorList>
    </citation>
    <scope>NUCLEOTIDE SEQUENCE [LARGE SCALE GENOMIC DNA]</scope>
    <source>
        <strain evidence="7 8">DSM 104001</strain>
    </source>
</reference>
<evidence type="ECO:0000313" key="8">
    <source>
        <dbReference type="Proteomes" id="UP000541969"/>
    </source>
</evidence>
<comment type="subcellular location">
    <subcellularLocation>
        <location evidence="1">Cell envelope</location>
    </subcellularLocation>
</comment>
<dbReference type="GO" id="GO:0046872">
    <property type="term" value="F:metal ion binding"/>
    <property type="evidence" value="ECO:0007669"/>
    <property type="project" value="UniProtKB-KW"/>
</dbReference>
<dbReference type="PANTHER" id="PTHR42953:SF1">
    <property type="entry name" value="METAL-BINDING PROTEIN HI_0362-RELATED"/>
    <property type="match status" value="1"/>
</dbReference>
<comment type="caution">
    <text evidence="7">The sequence shown here is derived from an EMBL/GenBank/DDBJ whole genome shotgun (WGS) entry which is preliminary data.</text>
</comment>
<dbReference type="GO" id="GO:0030001">
    <property type="term" value="P:metal ion transport"/>
    <property type="evidence" value="ECO:0007669"/>
    <property type="project" value="InterPro"/>
</dbReference>
<dbReference type="PRINTS" id="PR00690">
    <property type="entry name" value="ADHESNFAMILY"/>
</dbReference>
<evidence type="ECO:0000256" key="4">
    <source>
        <dbReference type="ARBA" id="ARBA00022729"/>
    </source>
</evidence>
<evidence type="ECO:0000256" key="6">
    <source>
        <dbReference type="SAM" id="SignalP"/>
    </source>
</evidence>
<comment type="similarity">
    <text evidence="5">Belongs to the bacterial solute-binding protein 9 family.</text>
</comment>
<dbReference type="PROSITE" id="PS51257">
    <property type="entry name" value="PROKAR_LIPOPROTEIN"/>
    <property type="match status" value="1"/>
</dbReference>
<sequence>MGRARGVVAVLAVLAGLVLTACTAASGAGSRPVTTSGDAARCPGDLVDVVVSVSQWSDLARTLGGDCTTVTTVLASSAVDPHDYEPKPADIAAFEKADLVVLNGAGYDTWAADAVRNLDPRPAVVTAAQVAGWRTGDNPHLWYDPDLVPRMAARVTAELTTLAPHDADVFTARATAEERDRQPWTDELAALRTAAAGKTYAATETVFDPTARAIGLRDVTPEGYRSAVSNEGDPAPGDIAAFEKALRTGEVDVLVVNTQTEGELPDQLRATAEHAGVPVVEVTESPPHPGGSFVAWQLAQLRRLSTALETS</sequence>
<dbReference type="SUPFAM" id="SSF53807">
    <property type="entry name" value="Helical backbone' metal receptor"/>
    <property type="match status" value="1"/>
</dbReference>
<dbReference type="InterPro" id="IPR006128">
    <property type="entry name" value="Lipoprotein_PsaA-like"/>
</dbReference>
<organism evidence="7 8">
    <name type="scientific">Petropleomorpha daqingensis</name>
    <dbReference type="NCBI Taxonomy" id="2026353"/>
    <lineage>
        <taxon>Bacteria</taxon>
        <taxon>Bacillati</taxon>
        <taxon>Actinomycetota</taxon>
        <taxon>Actinomycetes</taxon>
        <taxon>Geodermatophilales</taxon>
        <taxon>Geodermatophilaceae</taxon>
        <taxon>Petropleomorpha</taxon>
    </lineage>
</organism>
<dbReference type="GO" id="GO:0007155">
    <property type="term" value="P:cell adhesion"/>
    <property type="evidence" value="ECO:0007669"/>
    <property type="project" value="InterPro"/>
</dbReference>
<name>A0A853CDG9_9ACTN</name>
<keyword evidence="3" id="KW-0479">Metal-binding</keyword>
<protein>
    <submittedName>
        <fullName evidence="7">Zinc/manganese transport system substrate-binding protein</fullName>
    </submittedName>
</protein>
<dbReference type="GO" id="GO:0030313">
    <property type="term" value="C:cell envelope"/>
    <property type="evidence" value="ECO:0007669"/>
    <property type="project" value="UniProtKB-SubCell"/>
</dbReference>
<dbReference type="Proteomes" id="UP000541969">
    <property type="component" value="Unassembled WGS sequence"/>
</dbReference>
<dbReference type="PANTHER" id="PTHR42953">
    <property type="entry name" value="HIGH-AFFINITY ZINC UPTAKE SYSTEM PROTEIN ZNUA-RELATED"/>
    <property type="match status" value="1"/>
</dbReference>
<keyword evidence="8" id="KW-1185">Reference proteome</keyword>
<dbReference type="Pfam" id="PF01297">
    <property type="entry name" value="ZnuA"/>
    <property type="match status" value="1"/>
</dbReference>
<feature type="chain" id="PRO_5032961069" evidence="6">
    <location>
        <begin position="25"/>
        <end position="311"/>
    </location>
</feature>
<feature type="signal peptide" evidence="6">
    <location>
        <begin position="1"/>
        <end position="24"/>
    </location>
</feature>